<evidence type="ECO:0000313" key="3">
    <source>
        <dbReference type="Proteomes" id="UP000010411"/>
    </source>
</evidence>
<feature type="compositionally biased region" description="Polar residues" evidence="1">
    <location>
        <begin position="24"/>
        <end position="36"/>
    </location>
</feature>
<evidence type="ECO:0000256" key="1">
    <source>
        <dbReference type="SAM" id="MobiDB-lite"/>
    </source>
</evidence>
<feature type="compositionally biased region" description="Polar residues" evidence="1">
    <location>
        <begin position="61"/>
        <end position="70"/>
    </location>
</feature>
<reference evidence="2 3" key="1">
    <citation type="submission" date="2012-11" db="EMBL/GenBank/DDBJ databases">
        <authorList>
            <person name="Huguet-Tapia J.C."/>
            <person name="Durkin A.S."/>
            <person name="Pettis G.S."/>
            <person name="Badger J.H."/>
        </authorList>
    </citation>
    <scope>NUCLEOTIDE SEQUENCE [LARGE SCALE GENOMIC DNA]</scope>
    <source>
        <strain evidence="2 3">91-03</strain>
    </source>
</reference>
<dbReference type="AlphaFoldDB" id="L1L8P1"/>
<protein>
    <submittedName>
        <fullName evidence="2">Uncharacterized protein</fullName>
    </submittedName>
</protein>
<evidence type="ECO:0000313" key="2">
    <source>
        <dbReference type="EMBL" id="EKX69396.1"/>
    </source>
</evidence>
<proteinExistence type="predicted"/>
<dbReference type="EMBL" id="AEJC01000007">
    <property type="protein sequence ID" value="EKX69396.1"/>
    <property type="molecule type" value="Genomic_DNA"/>
</dbReference>
<sequence length="96" mass="9969">ATGTGGGENPSPQAPVPELAKAPDNSTATSCSTGTIRSVAASVTRPAGPEMEMAAAVGESGTETARQRTPISARCRQPRTQACAHRRARRETHQAW</sequence>
<keyword evidence="3" id="KW-1185">Reference proteome</keyword>
<feature type="non-terminal residue" evidence="2">
    <location>
        <position position="1"/>
    </location>
</feature>
<organism evidence="2 3">
    <name type="scientific">Streptomyces ipomoeae 91-03</name>
    <dbReference type="NCBI Taxonomy" id="698759"/>
    <lineage>
        <taxon>Bacteria</taxon>
        <taxon>Bacillati</taxon>
        <taxon>Actinomycetota</taxon>
        <taxon>Actinomycetes</taxon>
        <taxon>Kitasatosporales</taxon>
        <taxon>Streptomycetaceae</taxon>
        <taxon>Streptomyces</taxon>
    </lineage>
</organism>
<accession>L1L8P1</accession>
<comment type="caution">
    <text evidence="2">The sequence shown here is derived from an EMBL/GenBank/DDBJ whole genome shotgun (WGS) entry which is preliminary data.</text>
</comment>
<feature type="region of interest" description="Disordered" evidence="1">
    <location>
        <begin position="1"/>
        <end position="96"/>
    </location>
</feature>
<name>L1L8P1_9ACTN</name>
<dbReference type="Proteomes" id="UP000010411">
    <property type="component" value="Unassembled WGS sequence"/>
</dbReference>
<gene>
    <name evidence="2" type="ORF">STRIP9103_08085</name>
</gene>